<comment type="caution">
    <text evidence="1">The sequence shown here is derived from an EMBL/GenBank/DDBJ whole genome shotgun (WGS) entry which is preliminary data.</text>
</comment>
<dbReference type="PROSITE" id="PS51257">
    <property type="entry name" value="PROKAR_LIPOPROTEIN"/>
    <property type="match status" value="1"/>
</dbReference>
<reference evidence="1 2" key="1">
    <citation type="journal article" date="2019" name="Int. J. Syst. Evol. Microbiol.">
        <title>The Global Catalogue of Microorganisms (GCM) 10K type strain sequencing project: providing services to taxonomists for standard genome sequencing and annotation.</title>
        <authorList>
            <consortium name="The Broad Institute Genomics Platform"/>
            <consortium name="The Broad Institute Genome Sequencing Center for Infectious Disease"/>
            <person name="Wu L."/>
            <person name="Ma J."/>
        </authorList>
    </citation>
    <scope>NUCLEOTIDE SEQUENCE [LARGE SCALE GENOMIC DNA]</scope>
    <source>
        <strain evidence="1 2">WLHS5</strain>
    </source>
</reference>
<gene>
    <name evidence="1" type="ORF">ACFO5R_03595</name>
</gene>
<sequence>MNRRRYLARAGCLGVIAVTAGCLASESDGPDRAADDRTGDRALERAVGELNRAALALDEGLDGVEDSEAVDFDAAEPRDLIASAREHLETAATALPDDSQPDVAELRAYADVLDGMLDVAVTITDDTLADDIEAVTAAIEADGRIQEATRTVDERNATLETAADRLDGAETTLDALDGDRLADLSIVDLARVEEGLDALADVLGSMATLGSGYDAMLEGYASLDRGRTAAEDRSHETAIEEFEAAESAFETAMAAFDDGAAAAPSGLVSYFETARCQGDTLETAAGHFEAASNAAASGDTLTARRRREDGEAALEDAAACSS</sequence>
<dbReference type="EMBL" id="JBHSFA010000002">
    <property type="protein sequence ID" value="MFC4541012.1"/>
    <property type="molecule type" value="Genomic_DNA"/>
</dbReference>
<organism evidence="1 2">
    <name type="scientific">Halosolutus amylolyticus</name>
    <dbReference type="NCBI Taxonomy" id="2932267"/>
    <lineage>
        <taxon>Archaea</taxon>
        <taxon>Methanobacteriati</taxon>
        <taxon>Methanobacteriota</taxon>
        <taxon>Stenosarchaea group</taxon>
        <taxon>Halobacteria</taxon>
        <taxon>Halobacteriales</taxon>
        <taxon>Natrialbaceae</taxon>
        <taxon>Halosolutus</taxon>
    </lineage>
</organism>
<keyword evidence="2" id="KW-1185">Reference proteome</keyword>
<dbReference type="Proteomes" id="UP001595898">
    <property type="component" value="Unassembled WGS sequence"/>
</dbReference>
<proteinExistence type="predicted"/>
<protein>
    <submittedName>
        <fullName evidence="1">Uncharacterized protein</fullName>
    </submittedName>
</protein>
<evidence type="ECO:0000313" key="2">
    <source>
        <dbReference type="Proteomes" id="UP001595898"/>
    </source>
</evidence>
<name>A0ABD5PKS4_9EURY</name>
<accession>A0ABD5PKS4</accession>
<dbReference type="RefSeq" id="WP_250139162.1">
    <property type="nucleotide sequence ID" value="NZ_JALIQP010000001.1"/>
</dbReference>
<dbReference type="AlphaFoldDB" id="A0ABD5PKS4"/>
<evidence type="ECO:0000313" key="1">
    <source>
        <dbReference type="EMBL" id="MFC4541012.1"/>
    </source>
</evidence>